<proteinExistence type="predicted"/>
<accession>A0ABU5VTM8</accession>
<name>A0ABU5VTM8_9BACT</name>
<evidence type="ECO:0008006" key="3">
    <source>
        <dbReference type="Google" id="ProtNLM"/>
    </source>
</evidence>
<gene>
    <name evidence="1" type="ORF">SHI21_08690</name>
</gene>
<comment type="caution">
    <text evidence="1">The sequence shown here is derived from an EMBL/GenBank/DDBJ whole genome shotgun (WGS) entry which is preliminary data.</text>
</comment>
<reference evidence="1 2" key="1">
    <citation type="submission" date="2023-11" db="EMBL/GenBank/DDBJ databases">
        <title>A Novel Polar Bacteriovorax (B. antarcticus) Isolated from the Biocrust in Antarctica.</title>
        <authorList>
            <person name="Mun W."/>
            <person name="Choi S.Y."/>
            <person name="Mitchell R.J."/>
        </authorList>
    </citation>
    <scope>NUCLEOTIDE SEQUENCE [LARGE SCALE GENOMIC DNA]</scope>
    <source>
        <strain evidence="1 2">PP10</strain>
    </source>
</reference>
<dbReference type="EMBL" id="JAYGJQ010000001">
    <property type="protein sequence ID" value="MEA9356277.1"/>
    <property type="molecule type" value="Genomic_DNA"/>
</dbReference>
<evidence type="ECO:0000313" key="1">
    <source>
        <dbReference type="EMBL" id="MEA9356277.1"/>
    </source>
</evidence>
<sequence>MSKARTVRFDEDVDPLVDRFVEKNDINFNKLVNLAVKEFISKPHTIELEPVTADEWDKNMKKAYKKNKKAMDELAK</sequence>
<keyword evidence="2" id="KW-1185">Reference proteome</keyword>
<dbReference type="Proteomes" id="UP001302274">
    <property type="component" value="Unassembled WGS sequence"/>
</dbReference>
<protein>
    <recommendedName>
        <fullName evidence="3">CopG family transcriptional regulator</fullName>
    </recommendedName>
</protein>
<dbReference type="RefSeq" id="WP_323575966.1">
    <property type="nucleotide sequence ID" value="NZ_JAYGJQ010000001.1"/>
</dbReference>
<evidence type="ECO:0000313" key="2">
    <source>
        <dbReference type="Proteomes" id="UP001302274"/>
    </source>
</evidence>
<organism evidence="1 2">
    <name type="scientific">Bacteriovorax antarcticus</name>
    <dbReference type="NCBI Taxonomy" id="3088717"/>
    <lineage>
        <taxon>Bacteria</taxon>
        <taxon>Pseudomonadati</taxon>
        <taxon>Bdellovibrionota</taxon>
        <taxon>Bacteriovoracia</taxon>
        <taxon>Bacteriovoracales</taxon>
        <taxon>Bacteriovoracaceae</taxon>
        <taxon>Bacteriovorax</taxon>
    </lineage>
</organism>